<organism evidence="1">
    <name type="scientific">Ornithinibacillus sp. 4-3</name>
    <dbReference type="NCBI Taxonomy" id="3231488"/>
    <lineage>
        <taxon>Bacteria</taxon>
        <taxon>Bacillati</taxon>
        <taxon>Bacillota</taxon>
        <taxon>Bacilli</taxon>
        <taxon>Bacillales</taxon>
        <taxon>Bacillaceae</taxon>
        <taxon>Ornithinibacillus</taxon>
    </lineage>
</organism>
<gene>
    <name evidence="1" type="ORF">AB4Y30_01445</name>
</gene>
<name>A0AB39HSS7_9BACI</name>
<evidence type="ECO:0000313" key="1">
    <source>
        <dbReference type="EMBL" id="XDK33066.1"/>
    </source>
</evidence>
<dbReference type="RefSeq" id="WP_368653753.1">
    <property type="nucleotide sequence ID" value="NZ_CP162599.1"/>
</dbReference>
<sequence>MNNYYIQYYHGAEVLAKEFKEFKNESLAISYVRSLDDVFVVKNRGSTQVVFKSKLTNIKITEREPDRF</sequence>
<reference evidence="1" key="1">
    <citation type="submission" date="2024-07" db="EMBL/GenBank/DDBJ databases">
        <title>Halotolerant mesophilic bacterium Ornithinibacillus sp. 4-3, sp. nov., isolated from soil.</title>
        <authorList>
            <person name="Sidarenka A.V."/>
            <person name="Guliayeva D.E."/>
            <person name="Leanovich S.I."/>
            <person name="Hileuskaya K.S."/>
            <person name="Akhremchuk A.E."/>
            <person name="Sikolenko M.A."/>
            <person name="Valentovich L.N."/>
        </authorList>
    </citation>
    <scope>NUCLEOTIDE SEQUENCE</scope>
    <source>
        <strain evidence="1">4-3</strain>
    </source>
</reference>
<dbReference type="EMBL" id="CP162599">
    <property type="protein sequence ID" value="XDK33066.1"/>
    <property type="molecule type" value="Genomic_DNA"/>
</dbReference>
<dbReference type="AlphaFoldDB" id="A0AB39HSS7"/>
<proteinExistence type="predicted"/>
<accession>A0AB39HSS7</accession>
<protein>
    <submittedName>
        <fullName evidence="1">Uncharacterized protein</fullName>
    </submittedName>
</protein>